<dbReference type="InterPro" id="IPR002347">
    <property type="entry name" value="SDR_fam"/>
</dbReference>
<dbReference type="PRINTS" id="PR00081">
    <property type="entry name" value="GDHRDH"/>
</dbReference>
<name>A0ABW5RYP0_9BACL</name>
<dbReference type="SUPFAM" id="SSF51735">
    <property type="entry name" value="NAD(P)-binding Rossmann-fold domains"/>
    <property type="match status" value="1"/>
</dbReference>
<evidence type="ECO:0000256" key="1">
    <source>
        <dbReference type="ARBA" id="ARBA00006484"/>
    </source>
</evidence>
<dbReference type="PANTHER" id="PTHR42760:SF40">
    <property type="entry name" value="3-OXOACYL-[ACYL-CARRIER-PROTEIN] REDUCTASE, CHLOROPLASTIC"/>
    <property type="match status" value="1"/>
</dbReference>
<proteinExistence type="inferred from homology"/>
<dbReference type="GO" id="GO:0016491">
    <property type="term" value="F:oxidoreductase activity"/>
    <property type="evidence" value="ECO:0007669"/>
    <property type="project" value="UniProtKB-KW"/>
</dbReference>
<comment type="similarity">
    <text evidence="1">Belongs to the short-chain dehydrogenases/reductases (SDR) family.</text>
</comment>
<protein>
    <submittedName>
        <fullName evidence="2">SDR family NAD(P)-dependent oxidoreductase</fullName>
        <ecNumber evidence="2">1.1.1.-</ecNumber>
    </submittedName>
</protein>
<dbReference type="Gene3D" id="3.40.50.720">
    <property type="entry name" value="NAD(P)-binding Rossmann-like Domain"/>
    <property type="match status" value="1"/>
</dbReference>
<organism evidence="2 3">
    <name type="scientific">Sporolactobacillus shoreicorticis</name>
    <dbReference type="NCBI Taxonomy" id="1923877"/>
    <lineage>
        <taxon>Bacteria</taxon>
        <taxon>Bacillati</taxon>
        <taxon>Bacillota</taxon>
        <taxon>Bacilli</taxon>
        <taxon>Bacillales</taxon>
        <taxon>Sporolactobacillaceae</taxon>
        <taxon>Sporolactobacillus</taxon>
    </lineage>
</organism>
<dbReference type="PRINTS" id="PR00080">
    <property type="entry name" value="SDRFAMILY"/>
</dbReference>
<dbReference type="Pfam" id="PF13561">
    <property type="entry name" value="adh_short_C2"/>
    <property type="match status" value="1"/>
</dbReference>
<evidence type="ECO:0000313" key="3">
    <source>
        <dbReference type="Proteomes" id="UP001597399"/>
    </source>
</evidence>
<evidence type="ECO:0000313" key="2">
    <source>
        <dbReference type="EMBL" id="MFD2692239.1"/>
    </source>
</evidence>
<reference evidence="3" key="1">
    <citation type="journal article" date="2019" name="Int. J. Syst. Evol. Microbiol.">
        <title>The Global Catalogue of Microorganisms (GCM) 10K type strain sequencing project: providing services to taxonomists for standard genome sequencing and annotation.</title>
        <authorList>
            <consortium name="The Broad Institute Genomics Platform"/>
            <consortium name="The Broad Institute Genome Sequencing Center for Infectious Disease"/>
            <person name="Wu L."/>
            <person name="Ma J."/>
        </authorList>
    </citation>
    <scope>NUCLEOTIDE SEQUENCE [LARGE SCALE GENOMIC DNA]</scope>
    <source>
        <strain evidence="3">TISTR 2466</strain>
    </source>
</reference>
<dbReference type="RefSeq" id="WP_253058661.1">
    <property type="nucleotide sequence ID" value="NZ_JAMXWM010000003.1"/>
</dbReference>
<comment type="caution">
    <text evidence="2">The sequence shown here is derived from an EMBL/GenBank/DDBJ whole genome shotgun (WGS) entry which is preliminary data.</text>
</comment>
<dbReference type="InterPro" id="IPR036291">
    <property type="entry name" value="NAD(P)-bd_dom_sf"/>
</dbReference>
<gene>
    <name evidence="2" type="ORF">ACFSUE_01070</name>
</gene>
<keyword evidence="3" id="KW-1185">Reference proteome</keyword>
<accession>A0ABW5RYP0</accession>
<sequence>MRTNRVALITGGSSGIGFAIAKKMIENHVDVTIMGRKEDALSEAATKLQGSIHWIRGDVSDRPDVERAVKSIADRTGTIDILVNNAGKGGGITTKIPLSEAEAVWDDVSAVNLKGAFLMTMAAAPILKRPGGRIINISSIGAFTGGSRAGGLAYAASKSGLHGLTFASARELSKEGITVNAIAPGLITETNFFNGQLTEKRLNQTVSQIPAGRAGQPSDIASAVWYLASPDASYINGEILNVNGGWMFGR</sequence>
<dbReference type="EC" id="1.1.1.-" evidence="2"/>
<dbReference type="Proteomes" id="UP001597399">
    <property type="component" value="Unassembled WGS sequence"/>
</dbReference>
<dbReference type="EMBL" id="JBHUMQ010000001">
    <property type="protein sequence ID" value="MFD2692239.1"/>
    <property type="molecule type" value="Genomic_DNA"/>
</dbReference>
<dbReference type="PANTHER" id="PTHR42760">
    <property type="entry name" value="SHORT-CHAIN DEHYDROGENASES/REDUCTASES FAMILY MEMBER"/>
    <property type="match status" value="1"/>
</dbReference>
<keyword evidence="2" id="KW-0560">Oxidoreductase</keyword>